<dbReference type="PANTHER" id="PTHR35177">
    <property type="entry name" value="HYDROGENASE MATURATION FACTOR HYBG"/>
    <property type="match status" value="1"/>
</dbReference>
<reference evidence="2" key="1">
    <citation type="journal article" date="2014" name="Int. J. Syst. Evol. Microbiol.">
        <title>Complete genome sequence of Corynebacterium casei LMG S-19264T (=DSM 44701T), isolated from a smear-ripened cheese.</title>
        <authorList>
            <consortium name="US DOE Joint Genome Institute (JGI-PGF)"/>
            <person name="Walter F."/>
            <person name="Albersmeier A."/>
            <person name="Kalinowski J."/>
            <person name="Ruckert C."/>
        </authorList>
    </citation>
    <scope>NUCLEOTIDE SEQUENCE</scope>
    <source>
        <strain evidence="2">JCM 30804</strain>
    </source>
</reference>
<evidence type="ECO:0000313" key="2">
    <source>
        <dbReference type="EMBL" id="GGI87021.1"/>
    </source>
</evidence>
<dbReference type="PRINTS" id="PR00445">
    <property type="entry name" value="HUPFHYPC"/>
</dbReference>
<comment type="similarity">
    <text evidence="1">Belongs to the HupF/HypC family.</text>
</comment>
<dbReference type="AlphaFoldDB" id="A0A917JVX3"/>
<comment type="caution">
    <text evidence="2">The sequence shown here is derived from an EMBL/GenBank/DDBJ whole genome shotgun (WGS) entry which is preliminary data.</text>
</comment>
<dbReference type="EMBL" id="BMPZ01000007">
    <property type="protein sequence ID" value="GGI87021.1"/>
    <property type="molecule type" value="Genomic_DNA"/>
</dbReference>
<protein>
    <submittedName>
        <fullName evidence="2">Hydrogenase assembly protein HypC</fullName>
    </submittedName>
</protein>
<organism evidence="2 3">
    <name type="scientific">Shewanella gelidii</name>
    <dbReference type="NCBI Taxonomy" id="1642821"/>
    <lineage>
        <taxon>Bacteria</taxon>
        <taxon>Pseudomonadati</taxon>
        <taxon>Pseudomonadota</taxon>
        <taxon>Gammaproteobacteria</taxon>
        <taxon>Alteromonadales</taxon>
        <taxon>Shewanellaceae</taxon>
        <taxon>Shewanella</taxon>
    </lineage>
</organism>
<accession>A0A917JVX3</accession>
<reference evidence="2" key="2">
    <citation type="submission" date="2020-09" db="EMBL/GenBank/DDBJ databases">
        <authorList>
            <person name="Sun Q."/>
            <person name="Ohkuma M."/>
        </authorList>
    </citation>
    <scope>NUCLEOTIDE SEQUENCE</scope>
    <source>
        <strain evidence="2">JCM 30804</strain>
    </source>
</reference>
<dbReference type="GO" id="GO:0051604">
    <property type="term" value="P:protein maturation"/>
    <property type="evidence" value="ECO:0007669"/>
    <property type="project" value="TreeGrafter"/>
</dbReference>
<gene>
    <name evidence="2" type="primary">hypC</name>
    <name evidence="2" type="ORF">GCM10009332_25430</name>
</gene>
<name>A0A917JVX3_9GAMM</name>
<dbReference type="Proteomes" id="UP000613743">
    <property type="component" value="Unassembled WGS sequence"/>
</dbReference>
<dbReference type="SUPFAM" id="SSF159127">
    <property type="entry name" value="HupF/HypC-like"/>
    <property type="match status" value="1"/>
</dbReference>
<dbReference type="Gene3D" id="2.30.30.140">
    <property type="match status" value="1"/>
</dbReference>
<dbReference type="InterPro" id="IPR001109">
    <property type="entry name" value="Hydrogenase_HupF/HypC"/>
</dbReference>
<sequence length="80" mass="8922">MCLSIPSQVVEVHPEDSTVTVDTMGVKRQVSTHLMAEELEVGDYVLIHIGFAMNKIDKADVEESLALYQEIIDKMNTGEE</sequence>
<dbReference type="Pfam" id="PF01455">
    <property type="entry name" value="HupF_HypC"/>
    <property type="match status" value="1"/>
</dbReference>
<keyword evidence="3" id="KW-1185">Reference proteome</keyword>
<evidence type="ECO:0000256" key="1">
    <source>
        <dbReference type="ARBA" id="ARBA00006018"/>
    </source>
</evidence>
<dbReference type="GO" id="GO:1902670">
    <property type="term" value="F:carbon dioxide binding"/>
    <property type="evidence" value="ECO:0007669"/>
    <property type="project" value="TreeGrafter"/>
</dbReference>
<dbReference type="GO" id="GO:0005506">
    <property type="term" value="F:iron ion binding"/>
    <property type="evidence" value="ECO:0007669"/>
    <property type="project" value="TreeGrafter"/>
</dbReference>
<dbReference type="PANTHER" id="PTHR35177:SF2">
    <property type="entry name" value="HYDROGENASE MATURATION FACTOR HYBG"/>
    <property type="match status" value="1"/>
</dbReference>
<dbReference type="RefSeq" id="WP_188921510.1">
    <property type="nucleotide sequence ID" value="NZ_BMPZ01000007.1"/>
</dbReference>
<evidence type="ECO:0000313" key="3">
    <source>
        <dbReference type="Proteomes" id="UP000613743"/>
    </source>
</evidence>
<dbReference type="NCBIfam" id="TIGR00074">
    <property type="entry name" value="hypC_hupF"/>
    <property type="match status" value="1"/>
</dbReference>
<proteinExistence type="inferred from homology"/>
<dbReference type="FunFam" id="2.30.30.140:FF:000022">
    <property type="entry name" value="Hydrogenase assembly chaperone HybG"/>
    <property type="match status" value="1"/>
</dbReference>